<protein>
    <submittedName>
        <fullName evidence="1">Uncharacterized protein</fullName>
    </submittedName>
</protein>
<proteinExistence type="predicted"/>
<dbReference type="AlphaFoldDB" id="A0A679JFN4"/>
<dbReference type="EMBL" id="LR743507">
    <property type="protein sequence ID" value="CAA2107684.1"/>
    <property type="molecule type" value="Genomic_DNA"/>
</dbReference>
<sequence length="71" mass="7815">MIRARESLDRWAHAAHDVLDQAQRDPMVPGHHINWALAYLGDRAGNAKVPRDIRAGYDCSGTRTFSLAGSA</sequence>
<accession>A0A679JFN4</accession>
<evidence type="ECO:0000313" key="1">
    <source>
        <dbReference type="EMBL" id="CAA2107684.1"/>
    </source>
</evidence>
<organism evidence="1">
    <name type="scientific">Variovorax paradoxus</name>
    <dbReference type="NCBI Taxonomy" id="34073"/>
    <lineage>
        <taxon>Bacteria</taxon>
        <taxon>Pseudomonadati</taxon>
        <taxon>Pseudomonadota</taxon>
        <taxon>Betaproteobacteria</taxon>
        <taxon>Burkholderiales</taxon>
        <taxon>Comamonadaceae</taxon>
        <taxon>Variovorax</taxon>
    </lineage>
</organism>
<gene>
    <name evidence="1" type="ORF">VVAX_04358</name>
</gene>
<name>A0A679JFN4_VARPD</name>
<reference evidence="1" key="1">
    <citation type="submission" date="2019-12" db="EMBL/GenBank/DDBJ databases">
        <authorList>
            <person name="Cremers G."/>
        </authorList>
    </citation>
    <scope>NUCLEOTIDE SEQUENCE</scope>
    <source>
        <strain evidence="1">Vvax</strain>
    </source>
</reference>
<dbReference type="RefSeq" id="WP_339091899.1">
    <property type="nucleotide sequence ID" value="NZ_LR743507.1"/>
</dbReference>